<feature type="domain" description="C2H2-type" evidence="9">
    <location>
        <begin position="272"/>
        <end position="301"/>
    </location>
</feature>
<feature type="compositionally biased region" description="Polar residues" evidence="8">
    <location>
        <begin position="239"/>
        <end position="250"/>
    </location>
</feature>
<keyword evidence="10" id="KW-1185">Reference proteome</keyword>
<gene>
    <name evidence="11" type="primary">LOC110341687</name>
</gene>
<evidence type="ECO:0000256" key="6">
    <source>
        <dbReference type="ARBA" id="ARBA00023242"/>
    </source>
</evidence>
<protein>
    <submittedName>
        <fullName evidence="11">Kruppel-like factor 18</fullName>
    </submittedName>
</protein>
<keyword evidence="5" id="KW-0862">Zinc</keyword>
<dbReference type="InterPro" id="IPR013087">
    <property type="entry name" value="Znf_C2H2_type"/>
</dbReference>
<dbReference type="GO" id="GO:0000981">
    <property type="term" value="F:DNA-binding transcription factor activity, RNA polymerase II-specific"/>
    <property type="evidence" value="ECO:0007669"/>
    <property type="project" value="TreeGrafter"/>
</dbReference>
<dbReference type="PROSITE" id="PS00028">
    <property type="entry name" value="ZINC_FINGER_C2H2_1"/>
    <property type="match status" value="2"/>
</dbReference>
<evidence type="ECO:0000256" key="8">
    <source>
        <dbReference type="SAM" id="MobiDB-lite"/>
    </source>
</evidence>
<evidence type="ECO:0000256" key="7">
    <source>
        <dbReference type="PROSITE-ProRule" id="PRU00042"/>
    </source>
</evidence>
<feature type="domain" description="C2H2-type" evidence="9">
    <location>
        <begin position="302"/>
        <end position="329"/>
    </location>
</feature>
<evidence type="ECO:0000256" key="1">
    <source>
        <dbReference type="ARBA" id="ARBA00004123"/>
    </source>
</evidence>
<keyword evidence="3" id="KW-0677">Repeat</keyword>
<dbReference type="SMART" id="SM00355">
    <property type="entry name" value="ZnF_C2H2"/>
    <property type="match status" value="3"/>
</dbReference>
<comment type="subcellular location">
    <subcellularLocation>
        <location evidence="1">Nucleus</location>
    </subcellularLocation>
</comment>
<evidence type="ECO:0000313" key="10">
    <source>
        <dbReference type="Proteomes" id="UP000886700"/>
    </source>
</evidence>
<feature type="region of interest" description="Disordered" evidence="8">
    <location>
        <begin position="191"/>
        <end position="263"/>
    </location>
</feature>
<dbReference type="AlphaFoldDB" id="A0A3Q0CXC0"/>
<dbReference type="SUPFAM" id="SSF57667">
    <property type="entry name" value="beta-beta-alpha zinc fingers"/>
    <property type="match status" value="2"/>
</dbReference>
<dbReference type="OrthoDB" id="9622916at2759"/>
<keyword evidence="2" id="KW-0479">Metal-binding</keyword>
<dbReference type="Proteomes" id="UP000886700">
    <property type="component" value="Unplaced"/>
</dbReference>
<dbReference type="GO" id="GO:0000978">
    <property type="term" value="F:RNA polymerase II cis-regulatory region sequence-specific DNA binding"/>
    <property type="evidence" value="ECO:0007669"/>
    <property type="project" value="TreeGrafter"/>
</dbReference>
<evidence type="ECO:0000313" key="11">
    <source>
        <dbReference type="RefSeq" id="XP_021085318.1"/>
    </source>
</evidence>
<accession>A0A3Q0CXC0</accession>
<dbReference type="RefSeq" id="XP_021085318.1">
    <property type="nucleotide sequence ID" value="XM_021229659.2"/>
</dbReference>
<name>A0A3Q0CXC0_MESAU</name>
<feature type="compositionally biased region" description="Basic and acidic residues" evidence="8">
    <location>
        <begin position="251"/>
        <end position="263"/>
    </location>
</feature>
<dbReference type="GO" id="GO:0008270">
    <property type="term" value="F:zinc ion binding"/>
    <property type="evidence" value="ECO:0007669"/>
    <property type="project" value="UniProtKB-KW"/>
</dbReference>
<evidence type="ECO:0000256" key="4">
    <source>
        <dbReference type="ARBA" id="ARBA00022771"/>
    </source>
</evidence>
<dbReference type="Pfam" id="PF00096">
    <property type="entry name" value="zf-C2H2"/>
    <property type="match status" value="2"/>
</dbReference>
<evidence type="ECO:0000256" key="5">
    <source>
        <dbReference type="ARBA" id="ARBA00022833"/>
    </source>
</evidence>
<keyword evidence="4 7" id="KW-0863">Zinc-finger</keyword>
<evidence type="ECO:0000256" key="3">
    <source>
        <dbReference type="ARBA" id="ARBA00022737"/>
    </source>
</evidence>
<dbReference type="PROSITE" id="PS50157">
    <property type="entry name" value="ZINC_FINGER_C2H2_2"/>
    <property type="match status" value="3"/>
</dbReference>
<evidence type="ECO:0000259" key="9">
    <source>
        <dbReference type="PROSITE" id="PS50157"/>
    </source>
</evidence>
<organism evidence="10 11">
    <name type="scientific">Mesocricetus auratus</name>
    <name type="common">Golden hamster</name>
    <dbReference type="NCBI Taxonomy" id="10036"/>
    <lineage>
        <taxon>Eukaryota</taxon>
        <taxon>Metazoa</taxon>
        <taxon>Chordata</taxon>
        <taxon>Craniata</taxon>
        <taxon>Vertebrata</taxon>
        <taxon>Euteleostomi</taxon>
        <taxon>Mammalia</taxon>
        <taxon>Eutheria</taxon>
        <taxon>Euarchontoglires</taxon>
        <taxon>Glires</taxon>
        <taxon>Rodentia</taxon>
        <taxon>Myomorpha</taxon>
        <taxon>Muroidea</taxon>
        <taxon>Cricetidae</taxon>
        <taxon>Cricetinae</taxon>
        <taxon>Mesocricetus</taxon>
    </lineage>
</organism>
<dbReference type="Gene3D" id="3.30.160.60">
    <property type="entry name" value="Classic Zinc Finger"/>
    <property type="match status" value="3"/>
</dbReference>
<keyword evidence="6" id="KW-0539">Nucleus</keyword>
<evidence type="ECO:0000256" key="2">
    <source>
        <dbReference type="ARBA" id="ARBA00022723"/>
    </source>
</evidence>
<dbReference type="InterPro" id="IPR036236">
    <property type="entry name" value="Znf_C2H2_sf"/>
</dbReference>
<feature type="domain" description="C2H2-type" evidence="9">
    <location>
        <begin position="332"/>
        <end position="359"/>
    </location>
</feature>
<proteinExistence type="predicted"/>
<dbReference type="KEGG" id="maua:110341687"/>
<dbReference type="PANTHER" id="PTHR23235">
    <property type="entry name" value="KRUEPPEL-LIKE TRANSCRIPTION FACTOR"/>
    <property type="match status" value="1"/>
</dbReference>
<sequence length="363" mass="41231">MAENEFTKMSSFPQTTEELSNFLQGFFDVSEGQDITSSDFHQEPCFPQPVKDMLVYRDMMLSPEEYQPFKGYQVTNHEDQINHYGQMSLFSSSSQENILGGEYTPSGYQTSAYIGNQDLCMDTPKTSPAGSQPIYDCEMEPTGLDLTHLWSRNTTFNTEANLSHYQEATASIEDPSYLCQMKTASVDENFFSSQKPLPNSEGSHSSQMTSSANQTPYVGLSMHPSSSSVSQSQALDHFSVSTSVQGQLPQEKSDLEPDSHVTQEKPPTLKFFFCPYKDCEKSYKKSYHLKDHIKKHCGEKSFVCNEPGCQWRFFCSEDLRRHQRKHSGECLFPCYKCSKNFSRLNYLKQHQKICTQALPSPGN</sequence>
<dbReference type="GO" id="GO:0005634">
    <property type="term" value="C:nucleus"/>
    <property type="evidence" value="ECO:0007669"/>
    <property type="project" value="UniProtKB-SubCell"/>
</dbReference>
<dbReference type="GeneID" id="110341687"/>
<reference evidence="11" key="1">
    <citation type="submission" date="2025-08" db="UniProtKB">
        <authorList>
            <consortium name="RefSeq"/>
        </authorList>
    </citation>
    <scope>IDENTIFICATION</scope>
    <source>
        <tissue evidence="11">Liver</tissue>
    </source>
</reference>
<dbReference type="FunFam" id="3.30.160.60:FF:000007">
    <property type="entry name" value="Basic krueppel-like factor 3"/>
    <property type="match status" value="1"/>
</dbReference>
<feature type="compositionally biased region" description="Polar residues" evidence="8">
    <location>
        <begin position="191"/>
        <end position="216"/>
    </location>
</feature>
<dbReference type="PANTHER" id="PTHR23235:SF156">
    <property type="entry name" value="KRUPPEL-LIKE FACTOR 18"/>
    <property type="match status" value="1"/>
</dbReference>